<evidence type="ECO:0000313" key="4">
    <source>
        <dbReference type="EMBL" id="KAL0946368.1"/>
    </source>
</evidence>
<evidence type="ECO:0000256" key="1">
    <source>
        <dbReference type="PROSITE-ProRule" id="PRU00169"/>
    </source>
</evidence>
<dbReference type="InterPro" id="IPR001789">
    <property type="entry name" value="Sig_transdc_resp-reg_receiver"/>
</dbReference>
<feature type="domain" description="Response regulatory" evidence="3">
    <location>
        <begin position="358"/>
        <end position="472"/>
    </location>
</feature>
<dbReference type="Gene3D" id="3.40.50.2300">
    <property type="match status" value="1"/>
</dbReference>
<dbReference type="PROSITE" id="PS50110">
    <property type="entry name" value="RESPONSE_REGULATORY"/>
    <property type="match status" value="1"/>
</dbReference>
<proteinExistence type="predicted"/>
<comment type="caution">
    <text evidence="4">The sequence shown here is derived from an EMBL/GenBank/DDBJ whole genome shotgun (WGS) entry which is preliminary data.</text>
</comment>
<evidence type="ECO:0008006" key="6">
    <source>
        <dbReference type="Google" id="ProtNLM"/>
    </source>
</evidence>
<dbReference type="InterPro" id="IPR001245">
    <property type="entry name" value="Ser-Thr/Tyr_kinase_cat_dom"/>
</dbReference>
<dbReference type="PROSITE" id="PS00109">
    <property type="entry name" value="PROTEIN_KINASE_TYR"/>
    <property type="match status" value="1"/>
</dbReference>
<evidence type="ECO:0000259" key="3">
    <source>
        <dbReference type="PROSITE" id="PS50110"/>
    </source>
</evidence>
<dbReference type="SUPFAM" id="SSF52172">
    <property type="entry name" value="CheY-like"/>
    <property type="match status" value="1"/>
</dbReference>
<dbReference type="InterPro" id="IPR051681">
    <property type="entry name" value="Ser/Thr_Kinases-Pseudokinases"/>
</dbReference>
<dbReference type="PROSITE" id="PS50011">
    <property type="entry name" value="PROTEIN_KINASE_DOM"/>
    <property type="match status" value="1"/>
</dbReference>
<name>A0ABR3ISW1_9AGAR</name>
<dbReference type="PANTHER" id="PTHR44329:SF214">
    <property type="entry name" value="PROTEIN KINASE DOMAIN-CONTAINING PROTEIN"/>
    <property type="match status" value="1"/>
</dbReference>
<keyword evidence="1" id="KW-0597">Phosphoprotein</keyword>
<feature type="domain" description="Protein kinase" evidence="2">
    <location>
        <begin position="22"/>
        <end position="291"/>
    </location>
</feature>
<keyword evidence="5" id="KW-1185">Reference proteome</keyword>
<accession>A0ABR3ISW1</accession>
<dbReference type="InterPro" id="IPR000719">
    <property type="entry name" value="Prot_kinase_dom"/>
</dbReference>
<dbReference type="Gene3D" id="1.10.510.10">
    <property type="entry name" value="Transferase(Phosphotransferase) domain 1"/>
    <property type="match status" value="1"/>
</dbReference>
<reference evidence="5" key="1">
    <citation type="submission" date="2024-06" db="EMBL/GenBank/DDBJ databases">
        <title>Multi-omics analyses provide insights into the biosynthesis of the anticancer antibiotic pleurotin in Hohenbuehelia grisea.</title>
        <authorList>
            <person name="Weaver J.A."/>
            <person name="Alberti F."/>
        </authorList>
    </citation>
    <scope>NUCLEOTIDE SEQUENCE [LARGE SCALE GENOMIC DNA]</scope>
    <source>
        <strain evidence="5">T-177</strain>
    </source>
</reference>
<dbReference type="InterPro" id="IPR011006">
    <property type="entry name" value="CheY-like_superfamily"/>
</dbReference>
<dbReference type="Pfam" id="PF00072">
    <property type="entry name" value="Response_reg"/>
    <property type="match status" value="1"/>
</dbReference>
<evidence type="ECO:0000313" key="5">
    <source>
        <dbReference type="Proteomes" id="UP001556367"/>
    </source>
</evidence>
<evidence type="ECO:0000259" key="2">
    <source>
        <dbReference type="PROSITE" id="PS50011"/>
    </source>
</evidence>
<dbReference type="SMART" id="SM00448">
    <property type="entry name" value="REC"/>
    <property type="match status" value="1"/>
</dbReference>
<feature type="modified residue" description="4-aspartylphosphate" evidence="1">
    <location>
        <position position="407"/>
    </location>
</feature>
<dbReference type="Proteomes" id="UP001556367">
    <property type="component" value="Unassembled WGS sequence"/>
</dbReference>
<dbReference type="PANTHER" id="PTHR44329">
    <property type="entry name" value="SERINE/THREONINE-PROTEIN KINASE TNNI3K-RELATED"/>
    <property type="match status" value="1"/>
</dbReference>
<organism evidence="4 5">
    <name type="scientific">Hohenbuehelia grisea</name>
    <dbReference type="NCBI Taxonomy" id="104357"/>
    <lineage>
        <taxon>Eukaryota</taxon>
        <taxon>Fungi</taxon>
        <taxon>Dikarya</taxon>
        <taxon>Basidiomycota</taxon>
        <taxon>Agaricomycotina</taxon>
        <taxon>Agaricomycetes</taxon>
        <taxon>Agaricomycetidae</taxon>
        <taxon>Agaricales</taxon>
        <taxon>Pleurotineae</taxon>
        <taxon>Pleurotaceae</taxon>
        <taxon>Hohenbuehelia</taxon>
    </lineage>
</organism>
<sequence>MLHTTPPSKEPVLFDLTGEVTRQDLYPCAHGGFSDVWVGLWSYSDPTEARKVAVKVLRPQTYEEAEKSKIDKRLQRELGVWQRLEHRNIVPLLGIVSDFGPYTSMVCPWMEQGNLIKYLEGDALLTLQTKFQVMHDVASGLHYLHSLSIVHGDLTGSNVLISEDGTACLSDFGSSTILADQDSSYYTSCTHGNPRWSAPEIYRTDGLPAITTYSDIYSFGSIMLQVLSGRIPYHYIKADVQVLVYLLQRIRPQRPPDFMTDFHWSFIQRCWMSSPRARPTADEVLAAISFFQRSLSGFLTPPSASIPPFDFTNVTIPQGLPPVQPLASLPMLPSCAIRLPESPKQAPPLELVWAISPRVLLVDDDAVVRKLSSRFLQVFGCTIDVANDGVAAVSKMNLATYDLVFMDIVMPKLDGIAATALIRKFDLMTPIISMTSNSRQNEIQTYFTSGMNDFLSKPFNKEGILTILEKHLVHLKTIQEEARFSPRLSSIFLPLASASSHTDTIPRQPTFTPVKHEAAEDVDNDIIISAKSDEHLDQSHGHLENILINSAGGEIPDQRQLTRFKVVFKTARLVPAVIRSWLATARSSKSRRH</sequence>
<dbReference type="SUPFAM" id="SSF56112">
    <property type="entry name" value="Protein kinase-like (PK-like)"/>
    <property type="match status" value="1"/>
</dbReference>
<dbReference type="Pfam" id="PF07714">
    <property type="entry name" value="PK_Tyr_Ser-Thr"/>
    <property type="match status" value="1"/>
</dbReference>
<gene>
    <name evidence="4" type="ORF">HGRIS_012599</name>
</gene>
<dbReference type="InterPro" id="IPR011009">
    <property type="entry name" value="Kinase-like_dom_sf"/>
</dbReference>
<dbReference type="EMBL" id="JASNQZ010000015">
    <property type="protein sequence ID" value="KAL0946368.1"/>
    <property type="molecule type" value="Genomic_DNA"/>
</dbReference>
<dbReference type="CDD" id="cd17546">
    <property type="entry name" value="REC_hyHK_CKI1_RcsC-like"/>
    <property type="match status" value="1"/>
</dbReference>
<protein>
    <recommendedName>
        <fullName evidence="6">Non-specific serine/threonine protein kinase</fullName>
    </recommendedName>
</protein>
<dbReference type="InterPro" id="IPR008266">
    <property type="entry name" value="Tyr_kinase_AS"/>
</dbReference>